<dbReference type="HAMAP" id="MF_00234">
    <property type="entry name" value="Adenylate_kinase_AdkA"/>
    <property type="match status" value="1"/>
</dbReference>
<evidence type="ECO:0000256" key="6">
    <source>
        <dbReference type="ARBA" id="ARBA00022490"/>
    </source>
</evidence>
<evidence type="ECO:0000256" key="3">
    <source>
        <dbReference type="ARBA" id="ARBA00007088"/>
    </source>
</evidence>
<keyword evidence="9 12" id="KW-0418">Kinase</keyword>
<keyword evidence="8 12" id="KW-0547">Nucleotide-binding</keyword>
<evidence type="ECO:0000256" key="7">
    <source>
        <dbReference type="ARBA" id="ARBA00022679"/>
    </source>
</evidence>
<dbReference type="InterPro" id="IPR023477">
    <property type="entry name" value="Adenylate_kinase_AdkA"/>
</dbReference>
<evidence type="ECO:0000256" key="2">
    <source>
        <dbReference type="ARBA" id="ARBA00004496"/>
    </source>
</evidence>
<keyword evidence="10 12" id="KW-0067">ATP-binding</keyword>
<comment type="caution">
    <text evidence="13">The sequence shown here is derived from an EMBL/GenBank/DDBJ whole genome shotgun (WGS) entry which is preliminary data.</text>
</comment>
<dbReference type="Gene3D" id="3.40.50.300">
    <property type="entry name" value="P-loop containing nucleotide triphosphate hydrolases"/>
    <property type="match status" value="1"/>
</dbReference>
<dbReference type="InterPro" id="IPR027417">
    <property type="entry name" value="P-loop_NTPase"/>
</dbReference>
<comment type="similarity">
    <text evidence="3 12">Belongs to the archaeal adenylate kinase family.</text>
</comment>
<evidence type="ECO:0000256" key="1">
    <source>
        <dbReference type="ARBA" id="ARBA00000582"/>
    </source>
</evidence>
<dbReference type="GO" id="GO:0005524">
    <property type="term" value="F:ATP binding"/>
    <property type="evidence" value="ECO:0007669"/>
    <property type="project" value="UniProtKB-UniRule"/>
</dbReference>
<evidence type="ECO:0000256" key="10">
    <source>
        <dbReference type="ARBA" id="ARBA00022840"/>
    </source>
</evidence>
<comment type="catalytic activity">
    <reaction evidence="1 12">
        <text>AMP + ATP = 2 ADP</text>
        <dbReference type="Rhea" id="RHEA:12973"/>
        <dbReference type="ChEBI" id="CHEBI:30616"/>
        <dbReference type="ChEBI" id="CHEBI:456215"/>
        <dbReference type="ChEBI" id="CHEBI:456216"/>
        <dbReference type="EC" id="2.7.4.3"/>
    </reaction>
</comment>
<feature type="binding site" evidence="12">
    <location>
        <begin position="10"/>
        <end position="18"/>
    </location>
    <ligand>
        <name>ATP</name>
        <dbReference type="ChEBI" id="CHEBI:30616"/>
    </ligand>
</feature>
<dbReference type="Pfam" id="PF13207">
    <property type="entry name" value="AAA_17"/>
    <property type="match status" value="1"/>
</dbReference>
<accession>A0A832UM12</accession>
<evidence type="ECO:0000256" key="4">
    <source>
        <dbReference type="ARBA" id="ARBA00012955"/>
    </source>
</evidence>
<dbReference type="GO" id="GO:0005737">
    <property type="term" value="C:cytoplasm"/>
    <property type="evidence" value="ECO:0007669"/>
    <property type="project" value="UniProtKB-SubCell"/>
</dbReference>
<evidence type="ECO:0000313" key="13">
    <source>
        <dbReference type="EMBL" id="HIJ99683.1"/>
    </source>
</evidence>
<keyword evidence="14" id="KW-1185">Reference proteome</keyword>
<dbReference type="NCBIfam" id="NF003122">
    <property type="entry name" value="PRK04040.1"/>
    <property type="match status" value="1"/>
</dbReference>
<evidence type="ECO:0000256" key="8">
    <source>
        <dbReference type="ARBA" id="ARBA00022741"/>
    </source>
</evidence>
<evidence type="ECO:0000256" key="11">
    <source>
        <dbReference type="ARBA" id="ARBA00033336"/>
    </source>
</evidence>
<reference evidence="13 14" key="1">
    <citation type="journal article" name="Nat. Commun.">
        <title>Undinarchaeota illuminate DPANN phylogeny and the impact of gene transfer on archaeal evolution.</title>
        <authorList>
            <person name="Dombrowski N."/>
            <person name="Williams T.A."/>
            <person name="Sun J."/>
            <person name="Woodcroft B.J."/>
            <person name="Lee J.H."/>
            <person name="Minh B.Q."/>
            <person name="Rinke C."/>
            <person name="Spang A."/>
        </authorList>
    </citation>
    <scope>NUCLEOTIDE SEQUENCE [LARGE SCALE GENOMIC DNA]</scope>
    <source>
        <strain evidence="13">MAG_bin17</strain>
    </source>
</reference>
<evidence type="ECO:0000256" key="5">
    <source>
        <dbReference type="ARBA" id="ARBA00019926"/>
    </source>
</evidence>
<name>A0A832UM12_9ARCH</name>
<gene>
    <name evidence="12" type="primary">adkA</name>
    <name evidence="13" type="ORF">H1011_02570</name>
</gene>
<evidence type="ECO:0000256" key="9">
    <source>
        <dbReference type="ARBA" id="ARBA00022777"/>
    </source>
</evidence>
<dbReference type="Proteomes" id="UP000604391">
    <property type="component" value="Unassembled WGS sequence"/>
</dbReference>
<keyword evidence="6 12" id="KW-0963">Cytoplasm</keyword>
<proteinExistence type="inferred from homology"/>
<keyword evidence="7 12" id="KW-0808">Transferase</keyword>
<dbReference type="EMBL" id="DVAD01000014">
    <property type="protein sequence ID" value="HIJ99683.1"/>
    <property type="molecule type" value="Genomic_DNA"/>
</dbReference>
<dbReference type="AlphaFoldDB" id="A0A832UM12"/>
<evidence type="ECO:0000256" key="12">
    <source>
        <dbReference type="HAMAP-Rule" id="MF_00234"/>
    </source>
</evidence>
<dbReference type="EC" id="2.7.4.3" evidence="4 12"/>
<dbReference type="GO" id="GO:0004017">
    <property type="term" value="F:AMP kinase activity"/>
    <property type="evidence" value="ECO:0007669"/>
    <property type="project" value="UniProtKB-UniRule"/>
</dbReference>
<protein>
    <recommendedName>
        <fullName evidence="5 12">Adenylate kinase</fullName>
        <shortName evidence="12">AK</shortName>
        <ecNumber evidence="4 12">2.7.4.3</ecNumber>
    </recommendedName>
    <alternativeName>
        <fullName evidence="11 12">ATP-AMP transphosphorylase</fullName>
    </alternativeName>
</protein>
<organism evidence="13 14">
    <name type="scientific">Candidatus Undinarchaeum marinum</name>
    <dbReference type="NCBI Taxonomy" id="2756141"/>
    <lineage>
        <taxon>Archaea</taxon>
        <taxon>Candidatus Undinarchaeota</taxon>
        <taxon>Candidatus Undinarchaeia</taxon>
        <taxon>Candidatus Undinarchaeales</taxon>
        <taxon>Candidatus Undinarchaeaceae</taxon>
        <taxon>Candidatus Undinarchaeum</taxon>
    </lineage>
</organism>
<comment type="subcellular location">
    <subcellularLocation>
        <location evidence="2 12">Cytoplasm</location>
    </subcellularLocation>
</comment>
<sequence length="190" mass="20337">MTDRIIAITGVPGSGKTTVLKNAISKAPNVSVVNFAEVMLSVGAELGLGSDHDAIRTQPLDVQRDLQKKAAEKIAKDSKGVTIVDTHATIKTSAGYLPGLPQWILSALNPSTIVIVESSPKDINFRRKMDKSRSRDDEGEAGIELHQSLNRAITLAYSASSGATVKIITNEQNKLEEASKELLDLFGGNK</sequence>
<evidence type="ECO:0000313" key="14">
    <source>
        <dbReference type="Proteomes" id="UP000604391"/>
    </source>
</evidence>
<dbReference type="SUPFAM" id="SSF52540">
    <property type="entry name" value="P-loop containing nucleoside triphosphate hydrolases"/>
    <property type="match status" value="1"/>
</dbReference>